<dbReference type="PANTHER" id="PTHR42878:SF7">
    <property type="entry name" value="SENSOR HISTIDINE KINASE GLRK"/>
    <property type="match status" value="1"/>
</dbReference>
<dbReference type="Gene3D" id="3.30.565.10">
    <property type="entry name" value="Histidine kinase-like ATPase, C-terminal domain"/>
    <property type="match status" value="1"/>
</dbReference>
<evidence type="ECO:0000256" key="1">
    <source>
        <dbReference type="ARBA" id="ARBA00000085"/>
    </source>
</evidence>
<evidence type="ECO:0000259" key="13">
    <source>
        <dbReference type="PROSITE" id="PS50109"/>
    </source>
</evidence>
<dbReference type="Pfam" id="PF02518">
    <property type="entry name" value="HATPase_c"/>
    <property type="match status" value="1"/>
</dbReference>
<dbReference type="InterPro" id="IPR000014">
    <property type="entry name" value="PAS"/>
</dbReference>
<evidence type="ECO:0000256" key="7">
    <source>
        <dbReference type="ARBA" id="ARBA00022777"/>
    </source>
</evidence>
<dbReference type="EC" id="2.7.13.3" evidence="3"/>
<keyword evidence="19" id="KW-1185">Reference proteome</keyword>
<comment type="subcellular location">
    <subcellularLocation>
        <location evidence="2">Membrane</location>
        <topology evidence="2">Multi-pass membrane protein</topology>
    </subcellularLocation>
</comment>
<dbReference type="CDD" id="cd00130">
    <property type="entry name" value="PAS"/>
    <property type="match status" value="2"/>
</dbReference>
<evidence type="ECO:0000259" key="14">
    <source>
        <dbReference type="PROSITE" id="PS50112"/>
    </source>
</evidence>
<feature type="domain" description="PAS" evidence="14">
    <location>
        <begin position="25"/>
        <end position="66"/>
    </location>
</feature>
<dbReference type="Proteomes" id="UP000434052">
    <property type="component" value="Unassembled WGS sequence"/>
</dbReference>
<reference evidence="16 19" key="2">
    <citation type="submission" date="2019-04" db="EMBL/GenBank/DDBJ databases">
        <title>Isolation and culture of sulfate reducing bacteria from the cold seep of the South China Sea.</title>
        <authorList>
            <person name="Sun C."/>
            <person name="Liu R."/>
        </authorList>
    </citation>
    <scope>NUCLEOTIDE SEQUENCE [LARGE SCALE GENOMIC DNA]</scope>
    <source>
        <strain evidence="16 19">CS1</strain>
    </source>
</reference>
<evidence type="ECO:0000313" key="17">
    <source>
        <dbReference type="EMBL" id="TVM32858.1"/>
    </source>
</evidence>
<dbReference type="GO" id="GO:0030295">
    <property type="term" value="F:protein kinase activator activity"/>
    <property type="evidence" value="ECO:0007669"/>
    <property type="project" value="TreeGrafter"/>
</dbReference>
<dbReference type="OrthoDB" id="9787818at2"/>
<dbReference type="GO" id="GO:0000155">
    <property type="term" value="F:phosphorelay sensor kinase activity"/>
    <property type="evidence" value="ECO:0007669"/>
    <property type="project" value="InterPro"/>
</dbReference>
<evidence type="ECO:0000256" key="6">
    <source>
        <dbReference type="ARBA" id="ARBA00022741"/>
    </source>
</evidence>
<feature type="domain" description="PAC" evidence="15">
    <location>
        <begin position="228"/>
        <end position="280"/>
    </location>
</feature>
<keyword evidence="7 16" id="KW-0418">Kinase</keyword>
<dbReference type="InterPro" id="IPR035965">
    <property type="entry name" value="PAS-like_dom_sf"/>
</dbReference>
<comment type="catalytic activity">
    <reaction evidence="1">
        <text>ATP + protein L-histidine = ADP + protein N-phospho-L-histidine.</text>
        <dbReference type="EC" id="2.7.13.3"/>
    </reaction>
</comment>
<dbReference type="PROSITE" id="PS50113">
    <property type="entry name" value="PAC"/>
    <property type="match status" value="2"/>
</dbReference>
<dbReference type="GO" id="GO:0016020">
    <property type="term" value="C:membrane"/>
    <property type="evidence" value="ECO:0007669"/>
    <property type="project" value="UniProtKB-SubCell"/>
</dbReference>
<dbReference type="Pfam" id="PF13188">
    <property type="entry name" value="PAS_8"/>
    <property type="match status" value="1"/>
</dbReference>
<dbReference type="SMART" id="SM00387">
    <property type="entry name" value="HATPase_c"/>
    <property type="match status" value="1"/>
</dbReference>
<keyword evidence="10" id="KW-0902">Two-component regulatory system</keyword>
<dbReference type="InterPro" id="IPR036097">
    <property type="entry name" value="HisK_dim/P_sf"/>
</dbReference>
<protein>
    <recommendedName>
        <fullName evidence="3">histidine kinase</fullName>
        <ecNumber evidence="3">2.7.13.3</ecNumber>
    </recommendedName>
</protein>
<dbReference type="EMBL" id="CP039543">
    <property type="protein sequence ID" value="QJT09366.1"/>
    <property type="molecule type" value="Genomic_DNA"/>
</dbReference>
<sequence length="495" mass="55265">MRMTPQRARGESGVADHEANEGAFHRDLFRAVFEKAPIGVFTSRPDGKNLDVNPALAEMLGYDSPQEVLANLAGLATRLLHDSGERPEDVKIIRQAPDLIVFSYKYTRPDGSSFIAFLHVCTITEPFSGTPYILGLVEDVTDMRNLQDKLAESEQRHRSLFEKAPVGIYQSTPDGTYLSVNPEFARLHGFSSPQELIDEVEDSSVQLYASPQRRRELLATLERHDEAVNFEALARRKDGSTFWSMRNVRLIRDAQGRPERIKGFVTDINERKQLESVREDVESIIRHDLKSPVVAMLAGLKMLSWRPLMDEDMDLVNELMGTAERMLHMLELSNVMHRIEQECYTLEPEPVDVTALLHEVSESMLASFPDRSISLEKPPADQTPCLIMVEPLLARTIVENLMKNALEATPDLGEVTITVSVSEDDVCIVAFHNPLPVPKVMRGRFFDKYATAGKSSGTGLGTYSAKLCTEAMGGCIRMTTSEEDGTTVTVQLPLA</sequence>
<gene>
    <name evidence="17" type="ORF">DQK91_14225</name>
    <name evidence="16" type="ORF">E8L03_10625</name>
</gene>
<keyword evidence="5" id="KW-0812">Transmembrane</keyword>
<evidence type="ECO:0000313" key="16">
    <source>
        <dbReference type="EMBL" id="QJT09366.1"/>
    </source>
</evidence>
<dbReference type="SUPFAM" id="SSF47384">
    <property type="entry name" value="Homodimeric domain of signal transducing histidine kinase"/>
    <property type="match status" value="1"/>
</dbReference>
<dbReference type="PROSITE" id="PS50109">
    <property type="entry name" value="HIS_KIN"/>
    <property type="match status" value="1"/>
</dbReference>
<dbReference type="PANTHER" id="PTHR42878">
    <property type="entry name" value="TWO-COMPONENT HISTIDINE KINASE"/>
    <property type="match status" value="1"/>
</dbReference>
<evidence type="ECO:0000313" key="19">
    <source>
        <dbReference type="Proteomes" id="UP000503251"/>
    </source>
</evidence>
<organism evidence="17 18">
    <name type="scientific">Oceanidesulfovibrio marinus</name>
    <dbReference type="NCBI Taxonomy" id="370038"/>
    <lineage>
        <taxon>Bacteria</taxon>
        <taxon>Pseudomonadati</taxon>
        <taxon>Thermodesulfobacteriota</taxon>
        <taxon>Desulfovibrionia</taxon>
        <taxon>Desulfovibrionales</taxon>
        <taxon>Desulfovibrionaceae</taxon>
        <taxon>Oceanidesulfovibrio</taxon>
    </lineage>
</organism>
<dbReference type="SMART" id="SM00091">
    <property type="entry name" value="PAS"/>
    <property type="match status" value="2"/>
</dbReference>
<reference evidence="17 18" key="1">
    <citation type="submission" date="2018-06" db="EMBL/GenBank/DDBJ databases">
        <title>Complete genome of Desulfovibrio marinus P48SEP.</title>
        <authorList>
            <person name="Crispim J.S."/>
            <person name="Vidigal P.M.P."/>
            <person name="Silva L.C.F."/>
            <person name="Araujo L.C."/>
            <person name="Laguardia C.N."/>
            <person name="Dias R.S."/>
            <person name="Sousa M.P."/>
            <person name="Paula S.O."/>
            <person name="Silva C."/>
        </authorList>
    </citation>
    <scope>NUCLEOTIDE SEQUENCE [LARGE SCALE GENOMIC DNA]</scope>
    <source>
        <strain evidence="17 18">P48SEP</strain>
    </source>
</reference>
<evidence type="ECO:0000256" key="10">
    <source>
        <dbReference type="ARBA" id="ARBA00023012"/>
    </source>
</evidence>
<keyword evidence="4" id="KW-0808">Transferase</keyword>
<dbReference type="InterPro" id="IPR001610">
    <property type="entry name" value="PAC"/>
</dbReference>
<dbReference type="InterPro" id="IPR005467">
    <property type="entry name" value="His_kinase_dom"/>
</dbReference>
<dbReference type="SUPFAM" id="SSF55785">
    <property type="entry name" value="PYP-like sensor domain (PAS domain)"/>
    <property type="match status" value="2"/>
</dbReference>
<accession>A0A6P1ZHX9</accession>
<dbReference type="PROSITE" id="PS50112">
    <property type="entry name" value="PAS"/>
    <property type="match status" value="2"/>
</dbReference>
<evidence type="ECO:0000256" key="8">
    <source>
        <dbReference type="ARBA" id="ARBA00022840"/>
    </source>
</evidence>
<dbReference type="InterPro" id="IPR050351">
    <property type="entry name" value="BphY/WalK/GraS-like"/>
</dbReference>
<dbReference type="Proteomes" id="UP000503251">
    <property type="component" value="Chromosome"/>
</dbReference>
<dbReference type="Pfam" id="PF13426">
    <property type="entry name" value="PAS_9"/>
    <property type="match status" value="1"/>
</dbReference>
<evidence type="ECO:0000259" key="15">
    <source>
        <dbReference type="PROSITE" id="PS50113"/>
    </source>
</evidence>
<dbReference type="SMART" id="SM00086">
    <property type="entry name" value="PAC"/>
    <property type="match status" value="2"/>
</dbReference>
<dbReference type="AlphaFoldDB" id="A0A6P1ZHX9"/>
<feature type="domain" description="Histidine kinase" evidence="13">
    <location>
        <begin position="284"/>
        <end position="495"/>
    </location>
</feature>
<evidence type="ECO:0000256" key="5">
    <source>
        <dbReference type="ARBA" id="ARBA00022692"/>
    </source>
</evidence>
<dbReference type="NCBIfam" id="TIGR00229">
    <property type="entry name" value="sensory_box"/>
    <property type="match status" value="2"/>
</dbReference>
<name>A0A6P1ZHX9_9BACT</name>
<keyword evidence="11" id="KW-0472">Membrane</keyword>
<dbReference type="GO" id="GO:0007234">
    <property type="term" value="P:osmosensory signaling via phosphorelay pathway"/>
    <property type="evidence" value="ECO:0007669"/>
    <property type="project" value="TreeGrafter"/>
</dbReference>
<dbReference type="GO" id="GO:0005524">
    <property type="term" value="F:ATP binding"/>
    <property type="evidence" value="ECO:0007669"/>
    <property type="project" value="UniProtKB-KW"/>
</dbReference>
<dbReference type="SUPFAM" id="SSF55874">
    <property type="entry name" value="ATPase domain of HSP90 chaperone/DNA topoisomerase II/histidine kinase"/>
    <property type="match status" value="1"/>
</dbReference>
<feature type="domain" description="PAC" evidence="15">
    <location>
        <begin position="100"/>
        <end position="152"/>
    </location>
</feature>
<feature type="domain" description="PAS" evidence="14">
    <location>
        <begin position="153"/>
        <end position="194"/>
    </location>
</feature>
<evidence type="ECO:0000313" key="18">
    <source>
        <dbReference type="Proteomes" id="UP000434052"/>
    </source>
</evidence>
<proteinExistence type="predicted"/>
<keyword evidence="12" id="KW-0175">Coiled coil</keyword>
<keyword evidence="9" id="KW-1133">Transmembrane helix</keyword>
<evidence type="ECO:0000256" key="12">
    <source>
        <dbReference type="SAM" id="Coils"/>
    </source>
</evidence>
<evidence type="ECO:0000256" key="11">
    <source>
        <dbReference type="ARBA" id="ARBA00023136"/>
    </source>
</evidence>
<keyword evidence="8" id="KW-0067">ATP-binding</keyword>
<keyword evidence="6" id="KW-0547">Nucleotide-binding</keyword>
<evidence type="ECO:0000256" key="9">
    <source>
        <dbReference type="ARBA" id="ARBA00022989"/>
    </source>
</evidence>
<dbReference type="InterPro" id="IPR000700">
    <property type="entry name" value="PAS-assoc_C"/>
</dbReference>
<dbReference type="GO" id="GO:0000156">
    <property type="term" value="F:phosphorelay response regulator activity"/>
    <property type="evidence" value="ECO:0007669"/>
    <property type="project" value="TreeGrafter"/>
</dbReference>
<feature type="coiled-coil region" evidence="12">
    <location>
        <begin position="136"/>
        <end position="163"/>
    </location>
</feature>
<dbReference type="EMBL" id="QMIF01000009">
    <property type="protein sequence ID" value="TVM32858.1"/>
    <property type="molecule type" value="Genomic_DNA"/>
</dbReference>
<evidence type="ECO:0000256" key="4">
    <source>
        <dbReference type="ARBA" id="ARBA00022679"/>
    </source>
</evidence>
<dbReference type="InterPro" id="IPR003594">
    <property type="entry name" value="HATPase_dom"/>
</dbReference>
<dbReference type="InterPro" id="IPR036890">
    <property type="entry name" value="HATPase_C_sf"/>
</dbReference>
<dbReference type="Gene3D" id="3.30.450.20">
    <property type="entry name" value="PAS domain"/>
    <property type="match status" value="2"/>
</dbReference>
<evidence type="ECO:0000256" key="2">
    <source>
        <dbReference type="ARBA" id="ARBA00004141"/>
    </source>
</evidence>
<evidence type="ECO:0000256" key="3">
    <source>
        <dbReference type="ARBA" id="ARBA00012438"/>
    </source>
</evidence>